<reference evidence="2 3" key="1">
    <citation type="journal article" date="2013" name="Genome Announc.">
        <title>Draft Genome Sequences of Mycoplasma auris and Mycoplasma yeatsii, Two Species of the Ear Canal of Caprinae.</title>
        <authorList>
            <person name="Dordet-Frisoni E."/>
            <person name="Baranowski E."/>
            <person name="Barre A."/>
            <person name="Blanchard A."/>
            <person name="Breton M."/>
            <person name="Couture C."/>
            <person name="Dupuy V."/>
            <person name="Gaurivaud P."/>
            <person name="Jacob D."/>
            <person name="Lemaitre C."/>
            <person name="Manso-Silvan L."/>
            <person name="Nikolski M."/>
            <person name="Nouvel L.X."/>
            <person name="Poumarat F."/>
            <person name="Sirand-Pugnet P."/>
            <person name="Thebault P."/>
            <person name="Theil S."/>
            <person name="Thiaucourt F."/>
            <person name="Citti C."/>
            <person name="Tardy F."/>
        </authorList>
    </citation>
    <scope>NUCLEOTIDE SEQUENCE [LARGE SCALE GENOMIC DNA]</scope>
    <source>
        <strain evidence="2 3">15026</strain>
    </source>
</reference>
<dbReference type="EMBL" id="AORI01000001">
    <property type="protein sequence ID" value="ENY69350.1"/>
    <property type="molecule type" value="Genomic_DNA"/>
</dbReference>
<dbReference type="SUPFAM" id="SSF52058">
    <property type="entry name" value="L domain-like"/>
    <property type="match status" value="1"/>
</dbReference>
<keyword evidence="1" id="KW-0732">Signal</keyword>
<dbReference type="Gene3D" id="3.80.10.10">
    <property type="entry name" value="Ribonuclease Inhibitor"/>
    <property type="match status" value="1"/>
</dbReference>
<accession>N9TTF6</accession>
<dbReference type="eggNOG" id="COG5263">
    <property type="taxonomic scope" value="Bacteria"/>
</dbReference>
<dbReference type="Pfam" id="PF13306">
    <property type="entry name" value="LRR_5"/>
    <property type="match status" value="1"/>
</dbReference>
<sequence>MKYSNKILLSIASISPIIASAFVVSCGKGEKANDFAKSYVLGNSGITNYNKETKTLDLSKATNLTSIPQAAFSASALRILFTHTSTNFSNPQFALPEGIFDRPTGTINIEKIILPSSIKSIENGAFEGLGLKEVKFDKTTSNLTTIKDSAFLNNQIASLDLPESIISIGKNAFENNRITSVNLDKLKSLKKLSSGVFANNELSNIDLSNIIEIEESALAMNKFENLTLPENLKFGSVSEKLFFYIPSSQDNKKVVKLEIKDSRLKEHFKKEEKKGNLNYQITR</sequence>
<evidence type="ECO:0000256" key="1">
    <source>
        <dbReference type="SAM" id="SignalP"/>
    </source>
</evidence>
<dbReference type="PATRIC" id="fig|1188233.3.peg.62"/>
<dbReference type="PROSITE" id="PS51257">
    <property type="entry name" value="PROKAR_LIPOPROTEIN"/>
    <property type="match status" value="1"/>
</dbReference>
<feature type="chain" id="PRO_5004153214" evidence="1">
    <location>
        <begin position="22"/>
        <end position="283"/>
    </location>
</feature>
<protein>
    <submittedName>
        <fullName evidence="2">Uncharacterized protein</fullName>
    </submittedName>
</protein>
<dbReference type="Proteomes" id="UP000013131">
    <property type="component" value="Unassembled WGS sequence"/>
</dbReference>
<evidence type="ECO:0000313" key="3">
    <source>
        <dbReference type="Proteomes" id="UP000013131"/>
    </source>
</evidence>
<name>N9TTF6_9BACT</name>
<dbReference type="InterPro" id="IPR032675">
    <property type="entry name" value="LRR_dom_sf"/>
</dbReference>
<proteinExistence type="predicted"/>
<feature type="signal peptide" evidence="1">
    <location>
        <begin position="1"/>
        <end position="21"/>
    </location>
</feature>
<dbReference type="AlphaFoldDB" id="N9TTF6"/>
<dbReference type="STRING" id="1188233.MAU_0620"/>
<keyword evidence="3" id="KW-1185">Reference proteome</keyword>
<dbReference type="RefSeq" id="WP_004423151.1">
    <property type="nucleotide sequence ID" value="NZ_AORI01000001.1"/>
</dbReference>
<dbReference type="InterPro" id="IPR026906">
    <property type="entry name" value="LRR_5"/>
</dbReference>
<dbReference type="OrthoDB" id="397328at2"/>
<gene>
    <name evidence="2" type="ORF">MAU_0620</name>
</gene>
<organism evidence="2 3">
    <name type="scientific">Metamycoplasma auris 15026</name>
    <dbReference type="NCBI Taxonomy" id="1188233"/>
    <lineage>
        <taxon>Bacteria</taxon>
        <taxon>Bacillati</taxon>
        <taxon>Mycoplasmatota</taxon>
        <taxon>Mycoplasmoidales</taxon>
        <taxon>Metamycoplasmataceae</taxon>
        <taxon>Metamycoplasma</taxon>
    </lineage>
</organism>
<evidence type="ECO:0000313" key="2">
    <source>
        <dbReference type="EMBL" id="ENY69350.1"/>
    </source>
</evidence>
<comment type="caution">
    <text evidence="2">The sequence shown here is derived from an EMBL/GenBank/DDBJ whole genome shotgun (WGS) entry which is preliminary data.</text>
</comment>